<sequence>MEPNTTAVVPVRQTAAERRALPDFRDVAEALADEEKVCRRPVPMRVENPHTFEVSYVGAPCKSTVASVCPACAAQARYLRMTQCREGWHLDHEPVQDTNDPTEQQKALLAARADLFNTYQQAKDDGDQDTMSGIREVVGDLDREMRESGFRGRLPDLDAKPQDRRSRSTRRRQDVPDLPRKKVAKHTIGQAYAGKHRPGMFITLTMPSYGGINRDGATDQDGKTCSDGSPRNPDSYDYVRAARDIVHFSALFDRWIQNLRRAVGYDVQYFATVEPQRRGAPHLHVLLRTDIPRELIRRVTAATYHQVWWPHFDQPVYDDDRLPVWDHTAVTFVDPRSRRPLLDWDAALDVLDTVDDLEPAHTLRFGKQVDPRHIRGVVPGTEADKTIGYVTKYLTKSIAEVLHTDSARTEIHYDRLHAELQRIPCSPRCPVWLRYGIVPKGASDKTIPGRCKGKAHRRDTLGLPGRRILVSRRWSGKTLPDHKADRAEFVRQLLADVGIVKPDTSHLVVTPVEPGDQSVPPRDHLILAAIAQRTRWRAEYTNALLAAGPPARQEHSAIRQAA</sequence>
<proteinExistence type="predicted"/>
<comment type="caution">
    <text evidence="2">The sequence shown here is derived from an EMBL/GenBank/DDBJ whole genome shotgun (WGS) entry which is preliminary data.</text>
</comment>
<accession>A0ABU6AZ34</accession>
<dbReference type="InterPro" id="IPR046828">
    <property type="entry name" value="RepSA"/>
</dbReference>
<dbReference type="Proteomes" id="UP001348098">
    <property type="component" value="Unassembled WGS sequence"/>
</dbReference>
<dbReference type="Pfam" id="PF20199">
    <property type="entry name" value="RepSA"/>
    <property type="match status" value="1"/>
</dbReference>
<keyword evidence="3" id="KW-1185">Reference proteome</keyword>
<evidence type="ECO:0000256" key="1">
    <source>
        <dbReference type="SAM" id="MobiDB-lite"/>
    </source>
</evidence>
<dbReference type="RefSeq" id="WP_195081578.1">
    <property type="nucleotide sequence ID" value="NZ_JAYESH010000007.1"/>
</dbReference>
<evidence type="ECO:0000313" key="3">
    <source>
        <dbReference type="Proteomes" id="UP001348098"/>
    </source>
</evidence>
<reference evidence="2 3" key="1">
    <citation type="submission" date="2023-12" db="EMBL/GenBank/DDBJ databases">
        <title>novel species in genus Nocarida.</title>
        <authorList>
            <person name="Li Z."/>
        </authorList>
    </citation>
    <scope>NUCLEOTIDE SEQUENCE [LARGE SCALE GENOMIC DNA]</scope>
    <source>
        <strain evidence="2 3">CDC186</strain>
    </source>
</reference>
<evidence type="ECO:0000313" key="2">
    <source>
        <dbReference type="EMBL" id="MEB3512743.1"/>
    </source>
</evidence>
<protein>
    <submittedName>
        <fullName evidence="2">Replication initiator</fullName>
    </submittedName>
</protein>
<feature type="compositionally biased region" description="Basic and acidic residues" evidence="1">
    <location>
        <begin position="140"/>
        <end position="180"/>
    </location>
</feature>
<name>A0ABU6AZ34_9NOCA</name>
<feature type="region of interest" description="Disordered" evidence="1">
    <location>
        <begin position="140"/>
        <end position="185"/>
    </location>
</feature>
<organism evidence="2 3">
    <name type="scientific">Nocardia implantans</name>
    <dbReference type="NCBI Taxonomy" id="3108168"/>
    <lineage>
        <taxon>Bacteria</taxon>
        <taxon>Bacillati</taxon>
        <taxon>Actinomycetota</taxon>
        <taxon>Actinomycetes</taxon>
        <taxon>Mycobacteriales</taxon>
        <taxon>Nocardiaceae</taxon>
        <taxon>Nocardia</taxon>
    </lineage>
</organism>
<dbReference type="EMBL" id="JAYKYQ010000009">
    <property type="protein sequence ID" value="MEB3512743.1"/>
    <property type="molecule type" value="Genomic_DNA"/>
</dbReference>
<feature type="region of interest" description="Disordered" evidence="1">
    <location>
        <begin position="212"/>
        <end position="234"/>
    </location>
</feature>
<gene>
    <name evidence="2" type="ORF">U3653_22160</name>
</gene>